<keyword evidence="3" id="KW-1185">Reference proteome</keyword>
<feature type="compositionally biased region" description="Low complexity" evidence="1">
    <location>
        <begin position="36"/>
        <end position="46"/>
    </location>
</feature>
<evidence type="ECO:0000256" key="1">
    <source>
        <dbReference type="SAM" id="MobiDB-lite"/>
    </source>
</evidence>
<evidence type="ECO:0000313" key="2">
    <source>
        <dbReference type="EMBL" id="GHA28167.1"/>
    </source>
</evidence>
<accession>A0ABQ3CN71</accession>
<name>A0ABQ3CN71_9ACTN</name>
<evidence type="ECO:0000313" key="3">
    <source>
        <dbReference type="Proteomes" id="UP000653644"/>
    </source>
</evidence>
<reference evidence="3" key="1">
    <citation type="journal article" date="2019" name="Int. J. Syst. Evol. Microbiol.">
        <title>The Global Catalogue of Microorganisms (GCM) 10K type strain sequencing project: providing services to taxonomists for standard genome sequencing and annotation.</title>
        <authorList>
            <consortium name="The Broad Institute Genomics Platform"/>
            <consortium name="The Broad Institute Genome Sequencing Center for Infectious Disease"/>
            <person name="Wu L."/>
            <person name="Ma J."/>
        </authorList>
    </citation>
    <scope>NUCLEOTIDE SEQUENCE [LARGE SCALE GENOMIC DNA]</scope>
    <source>
        <strain evidence="3">JCM 4733</strain>
    </source>
</reference>
<feature type="region of interest" description="Disordered" evidence="1">
    <location>
        <begin position="1"/>
        <end position="86"/>
    </location>
</feature>
<comment type="caution">
    <text evidence="2">The sequence shown here is derived from an EMBL/GenBank/DDBJ whole genome shotgun (WGS) entry which is preliminary data.</text>
</comment>
<feature type="compositionally biased region" description="Basic residues" evidence="1">
    <location>
        <begin position="50"/>
        <end position="62"/>
    </location>
</feature>
<dbReference type="Proteomes" id="UP000653644">
    <property type="component" value="Unassembled WGS sequence"/>
</dbReference>
<gene>
    <name evidence="2" type="ORF">GCM10010345_36000</name>
</gene>
<organism evidence="2 3">
    <name type="scientific">Streptomyces canarius</name>
    <dbReference type="NCBI Taxonomy" id="285453"/>
    <lineage>
        <taxon>Bacteria</taxon>
        <taxon>Bacillati</taxon>
        <taxon>Actinomycetota</taxon>
        <taxon>Actinomycetes</taxon>
        <taxon>Kitasatosporales</taxon>
        <taxon>Streptomycetaceae</taxon>
        <taxon>Streptomyces</taxon>
    </lineage>
</organism>
<dbReference type="EMBL" id="BMVN01000011">
    <property type="protein sequence ID" value="GHA28167.1"/>
    <property type="molecule type" value="Genomic_DNA"/>
</dbReference>
<proteinExistence type="predicted"/>
<protein>
    <submittedName>
        <fullName evidence="2">Uncharacterized protein</fullName>
    </submittedName>
</protein>
<sequence length="86" mass="8869">MAGQGRPDLGVGVTGEPFGDGRLGVRRPCAQGADLGVGVPGEVGEPVRGKSGRAGRRSRSGCRHVPWSPVRVPASRLPTRPYGVTP</sequence>